<evidence type="ECO:0000313" key="9">
    <source>
        <dbReference type="Proteomes" id="UP001142489"/>
    </source>
</evidence>
<name>A0A9Q1ARL3_9SAUR</name>
<keyword evidence="3" id="KW-0547">Nucleotide-binding</keyword>
<evidence type="ECO:0000256" key="4">
    <source>
        <dbReference type="ARBA" id="ARBA00022840"/>
    </source>
</evidence>
<protein>
    <recommendedName>
        <fullName evidence="7">P5B-type ATPase N-terminal domain-containing protein</fullName>
    </recommendedName>
</protein>
<evidence type="ECO:0000256" key="2">
    <source>
        <dbReference type="ARBA" id="ARBA00022723"/>
    </source>
</evidence>
<keyword evidence="4" id="KW-0067">ATP-binding</keyword>
<dbReference type="AlphaFoldDB" id="A0A9Q1ARL3"/>
<evidence type="ECO:0000256" key="5">
    <source>
        <dbReference type="ARBA" id="ARBA00022842"/>
    </source>
</evidence>
<evidence type="ECO:0000256" key="3">
    <source>
        <dbReference type="ARBA" id="ARBA00022741"/>
    </source>
</evidence>
<dbReference type="GO" id="GO:0019829">
    <property type="term" value="F:ATPase-coupled monoatomic cation transmembrane transporter activity"/>
    <property type="evidence" value="ECO:0007669"/>
    <property type="project" value="TreeGrafter"/>
</dbReference>
<dbReference type="PANTHER" id="PTHR45630">
    <property type="entry name" value="CATION-TRANSPORTING ATPASE-RELATED"/>
    <property type="match status" value="1"/>
</dbReference>
<dbReference type="GO" id="GO:0005524">
    <property type="term" value="F:ATP binding"/>
    <property type="evidence" value="ECO:0007669"/>
    <property type="project" value="UniProtKB-KW"/>
</dbReference>
<dbReference type="GO" id="GO:0006874">
    <property type="term" value="P:intracellular calcium ion homeostasis"/>
    <property type="evidence" value="ECO:0007669"/>
    <property type="project" value="TreeGrafter"/>
</dbReference>
<dbReference type="InterPro" id="IPR006544">
    <property type="entry name" value="P-type_TPase_V"/>
</dbReference>
<reference evidence="8" key="1">
    <citation type="journal article" date="2023" name="DNA Res.">
        <title>Chromosome-level genome assembly of Phrynocephalus forsythii using third-generation DNA sequencing and Hi-C analysis.</title>
        <authorList>
            <person name="Qi Y."/>
            <person name="Zhao W."/>
            <person name="Zhao Y."/>
            <person name="Niu C."/>
            <person name="Cao S."/>
            <person name="Zhang Y."/>
        </authorList>
    </citation>
    <scope>NUCLEOTIDE SEQUENCE</scope>
    <source>
        <tissue evidence="8">Muscle</tissue>
    </source>
</reference>
<dbReference type="Proteomes" id="UP001142489">
    <property type="component" value="Unassembled WGS sequence"/>
</dbReference>
<feature type="non-terminal residue" evidence="8">
    <location>
        <position position="177"/>
    </location>
</feature>
<dbReference type="InterPro" id="IPR047819">
    <property type="entry name" value="P5A-ATPase_N"/>
</dbReference>
<feature type="domain" description="P5B-type ATPase N-terminal" evidence="7">
    <location>
        <begin position="12"/>
        <end position="140"/>
    </location>
</feature>
<keyword evidence="6" id="KW-1278">Translocase</keyword>
<evidence type="ECO:0000259" key="7">
    <source>
        <dbReference type="Pfam" id="PF12409"/>
    </source>
</evidence>
<sequence>MYRTFQQSPPKSRMDVSGYQRRPWKVALCHACSVLTVGLPLILFHWKPHLEVQAKCRRCPLRQADWVVIRDSFGQYFTARIQTEEMEESSLDYQRDDGRGSVAVGVTDDGEESWDTVGLHQKKEKSILRYYLFEGLRYVWLEKWQAFCKASMLNDHWACSDLHLACCGLSHEEQLAR</sequence>
<dbReference type="GO" id="GO:0046872">
    <property type="term" value="F:metal ion binding"/>
    <property type="evidence" value="ECO:0007669"/>
    <property type="project" value="UniProtKB-KW"/>
</dbReference>
<evidence type="ECO:0000256" key="6">
    <source>
        <dbReference type="ARBA" id="ARBA00022967"/>
    </source>
</evidence>
<gene>
    <name evidence="8" type="ORF">JRQ81_009945</name>
</gene>
<keyword evidence="9" id="KW-1185">Reference proteome</keyword>
<dbReference type="GO" id="GO:0015203">
    <property type="term" value="F:polyamine transmembrane transporter activity"/>
    <property type="evidence" value="ECO:0007669"/>
    <property type="project" value="TreeGrafter"/>
</dbReference>
<dbReference type="GO" id="GO:0016243">
    <property type="term" value="P:regulation of autophagosome size"/>
    <property type="evidence" value="ECO:0007669"/>
    <property type="project" value="TreeGrafter"/>
</dbReference>
<accession>A0A9Q1ARL3</accession>
<dbReference type="GO" id="GO:0031902">
    <property type="term" value="C:late endosome membrane"/>
    <property type="evidence" value="ECO:0007669"/>
    <property type="project" value="TreeGrafter"/>
</dbReference>
<keyword evidence="5" id="KW-0460">Magnesium</keyword>
<evidence type="ECO:0000256" key="1">
    <source>
        <dbReference type="ARBA" id="ARBA00004141"/>
    </source>
</evidence>
<dbReference type="GO" id="GO:0061909">
    <property type="term" value="P:autophagosome-lysosome fusion"/>
    <property type="evidence" value="ECO:0007669"/>
    <property type="project" value="TreeGrafter"/>
</dbReference>
<dbReference type="OrthoDB" id="48943at2759"/>
<dbReference type="PANTHER" id="PTHR45630:SF2">
    <property type="entry name" value="POLYAMINE-TRANSPORTING ATPASE 13A2"/>
    <property type="match status" value="1"/>
</dbReference>
<dbReference type="Pfam" id="PF12409">
    <property type="entry name" value="P5-ATPase"/>
    <property type="match status" value="1"/>
</dbReference>
<proteinExistence type="predicted"/>
<dbReference type="EMBL" id="JAPFRF010000020">
    <property type="protein sequence ID" value="KAJ7306580.1"/>
    <property type="molecule type" value="Genomic_DNA"/>
</dbReference>
<evidence type="ECO:0000313" key="8">
    <source>
        <dbReference type="EMBL" id="KAJ7306580.1"/>
    </source>
</evidence>
<dbReference type="GO" id="GO:0010821">
    <property type="term" value="P:regulation of mitochondrion organization"/>
    <property type="evidence" value="ECO:0007669"/>
    <property type="project" value="TreeGrafter"/>
</dbReference>
<keyword evidence="2" id="KW-0479">Metal-binding</keyword>
<dbReference type="GO" id="GO:0140358">
    <property type="term" value="F:P-type transmembrane transporter activity"/>
    <property type="evidence" value="ECO:0007669"/>
    <property type="project" value="InterPro"/>
</dbReference>
<comment type="subcellular location">
    <subcellularLocation>
        <location evidence="1">Membrane</location>
        <topology evidence="1">Multi-pass membrane protein</topology>
    </subcellularLocation>
</comment>
<comment type="caution">
    <text evidence="8">The sequence shown here is derived from an EMBL/GenBank/DDBJ whole genome shotgun (WGS) entry which is preliminary data.</text>
</comment>
<organism evidence="8 9">
    <name type="scientific">Phrynocephalus forsythii</name>
    <dbReference type="NCBI Taxonomy" id="171643"/>
    <lineage>
        <taxon>Eukaryota</taxon>
        <taxon>Metazoa</taxon>
        <taxon>Chordata</taxon>
        <taxon>Craniata</taxon>
        <taxon>Vertebrata</taxon>
        <taxon>Euteleostomi</taxon>
        <taxon>Lepidosauria</taxon>
        <taxon>Squamata</taxon>
        <taxon>Bifurcata</taxon>
        <taxon>Unidentata</taxon>
        <taxon>Episquamata</taxon>
        <taxon>Toxicofera</taxon>
        <taxon>Iguania</taxon>
        <taxon>Acrodonta</taxon>
        <taxon>Agamidae</taxon>
        <taxon>Agaminae</taxon>
        <taxon>Phrynocephalus</taxon>
    </lineage>
</organism>